<evidence type="ECO:0008006" key="3">
    <source>
        <dbReference type="Google" id="ProtNLM"/>
    </source>
</evidence>
<evidence type="ECO:0000313" key="2">
    <source>
        <dbReference type="Proteomes" id="UP000026915"/>
    </source>
</evidence>
<name>A0A061GS13_THECC</name>
<dbReference type="SUPFAM" id="SSF53098">
    <property type="entry name" value="Ribonuclease H-like"/>
    <property type="match status" value="1"/>
</dbReference>
<dbReference type="HOGENOM" id="CLU_726483_0_0_1"/>
<evidence type="ECO:0000313" key="1">
    <source>
        <dbReference type="EMBL" id="EOY32153.1"/>
    </source>
</evidence>
<organism evidence="1 2">
    <name type="scientific">Theobroma cacao</name>
    <name type="common">Cacao</name>
    <name type="synonym">Cocoa</name>
    <dbReference type="NCBI Taxonomy" id="3641"/>
    <lineage>
        <taxon>Eukaryota</taxon>
        <taxon>Viridiplantae</taxon>
        <taxon>Streptophyta</taxon>
        <taxon>Embryophyta</taxon>
        <taxon>Tracheophyta</taxon>
        <taxon>Spermatophyta</taxon>
        <taxon>Magnoliopsida</taxon>
        <taxon>eudicotyledons</taxon>
        <taxon>Gunneridae</taxon>
        <taxon>Pentapetalae</taxon>
        <taxon>rosids</taxon>
        <taxon>malvids</taxon>
        <taxon>Malvales</taxon>
        <taxon>Malvaceae</taxon>
        <taxon>Byttnerioideae</taxon>
        <taxon>Theobroma</taxon>
    </lineage>
</organism>
<sequence length="381" mass="43842">MASEFDKWGWEHVTVFGVFDRGSGTKRWKCNHCNLRYNGSYSRVRAHLLRFSGVGVKSCLAINRTLREAFHILEEERLARKKKRTFGSGKPTFGCGYEPPSMDKLSDCFLSKEKGRIEKSITLVRESWPHTGYTVLCVGCLGCGHKALQDVVVSEEWKQWKHSILKDILIIEASILGDEFWSNAHMMLQLFKPFAKLLAMLDIDKSVMGAIYDWRVQALEVVRSKEIDETALNQLEVLIENKWNVLFSLLHAAGYILNPGYFGKARWVLRKQLSSYWRLEGSFGEEDALDCRDKMDLVAWWENFGFETPHLQTLAIKVLSQVSTISMCQDIWQDCKRLAVIIYILHGGVKMKKEMDFHPHPHHQFEDPILGNCPPNLTPSM</sequence>
<dbReference type="EMBL" id="CM001887">
    <property type="protein sequence ID" value="EOY32153.1"/>
    <property type="molecule type" value="Genomic_DNA"/>
</dbReference>
<dbReference type="AlphaFoldDB" id="A0A061GS13"/>
<dbReference type="STRING" id="3641.A0A061GS13"/>
<keyword evidence="2" id="KW-1185">Reference proteome</keyword>
<dbReference type="Proteomes" id="UP000026915">
    <property type="component" value="Chromosome 9"/>
</dbReference>
<protein>
    <recommendedName>
        <fullName evidence="3">BED-type domain-containing protein</fullName>
    </recommendedName>
</protein>
<gene>
    <name evidence="1" type="ORF">TCM_039722</name>
</gene>
<dbReference type="InParanoid" id="A0A061GS13"/>
<dbReference type="eggNOG" id="ENOG502QZ11">
    <property type="taxonomic scope" value="Eukaryota"/>
</dbReference>
<proteinExistence type="predicted"/>
<dbReference type="Gramene" id="EOY32153">
    <property type="protein sequence ID" value="EOY32153"/>
    <property type="gene ID" value="TCM_039722"/>
</dbReference>
<dbReference type="PANTHER" id="PTHR32166:SF85">
    <property type="entry name" value="DIMERIZATION, PUTATIVE-RELATED"/>
    <property type="match status" value="1"/>
</dbReference>
<reference evidence="1 2" key="1">
    <citation type="journal article" date="2013" name="Genome Biol.">
        <title>The genome sequence of the most widely cultivated cacao type and its use to identify candidate genes regulating pod color.</title>
        <authorList>
            <person name="Motamayor J.C."/>
            <person name="Mockaitis K."/>
            <person name="Schmutz J."/>
            <person name="Haiminen N."/>
            <person name="Iii D.L."/>
            <person name="Cornejo O."/>
            <person name="Findley S.D."/>
            <person name="Zheng P."/>
            <person name="Utro F."/>
            <person name="Royaert S."/>
            <person name="Saski C."/>
            <person name="Jenkins J."/>
            <person name="Podicheti R."/>
            <person name="Zhao M."/>
            <person name="Scheffler B.E."/>
            <person name="Stack J.C."/>
            <person name="Feltus F.A."/>
            <person name="Mustiga G.M."/>
            <person name="Amores F."/>
            <person name="Phillips W."/>
            <person name="Marelli J.P."/>
            <person name="May G.D."/>
            <person name="Shapiro H."/>
            <person name="Ma J."/>
            <person name="Bustamante C.D."/>
            <person name="Schnell R.J."/>
            <person name="Main D."/>
            <person name="Gilbert D."/>
            <person name="Parida L."/>
            <person name="Kuhn D.N."/>
        </authorList>
    </citation>
    <scope>NUCLEOTIDE SEQUENCE [LARGE SCALE GENOMIC DNA]</scope>
    <source>
        <strain evidence="2">cv. Matina 1-6</strain>
    </source>
</reference>
<dbReference type="InterPro" id="IPR012337">
    <property type="entry name" value="RNaseH-like_sf"/>
</dbReference>
<accession>A0A061GS13</accession>
<dbReference type="PANTHER" id="PTHR32166">
    <property type="entry name" value="OSJNBA0013A04.12 PROTEIN"/>
    <property type="match status" value="1"/>
</dbReference>